<protein>
    <submittedName>
        <fullName evidence="2">Tetratricopeptide repeat protein</fullName>
    </submittedName>
</protein>
<dbReference type="InterPro" id="IPR019734">
    <property type="entry name" value="TPR_rpt"/>
</dbReference>
<dbReference type="EMBL" id="JBHTKI010000008">
    <property type="protein sequence ID" value="MFD1030784.1"/>
    <property type="molecule type" value="Genomic_DNA"/>
</dbReference>
<gene>
    <name evidence="2" type="ORF">ACFQ1X_05005</name>
</gene>
<sequence>MTLNKQANEAYVNYEYEKALALFQEAARKFRDVQSMNNLACFIWAEEEDAEQALDLLEETMGLGAASHFPYSLMGEIYTKQGQWSKANELLLKALTIEPTKAAYQNLAVANYQLGYMEEAAAYFLLAADQSDFSLYSHAKCLIEIGKKAEAIKVLDTFSEVDEEFVGAVDLADLYLEAGEKELAVLWFEKGWDHYYREPSWINRYVSALFKLERRRDAQEIIRKAIALNTVDLEEIKGQEVDEDWTISDKQEAIEEHLQKEKEYREVWNLLLSGHVPEMDFEPSYKSACYLFGCLRHNHEEYHGK</sequence>
<proteinExistence type="predicted"/>
<reference evidence="3" key="1">
    <citation type="journal article" date="2019" name="Int. J. Syst. Evol. Microbiol.">
        <title>The Global Catalogue of Microorganisms (GCM) 10K type strain sequencing project: providing services to taxonomists for standard genome sequencing and annotation.</title>
        <authorList>
            <consortium name="The Broad Institute Genomics Platform"/>
            <consortium name="The Broad Institute Genome Sequencing Center for Infectious Disease"/>
            <person name="Wu L."/>
            <person name="Ma J."/>
        </authorList>
    </citation>
    <scope>NUCLEOTIDE SEQUENCE [LARGE SCALE GENOMIC DNA]</scope>
    <source>
        <strain evidence="3">CCUG 56756</strain>
    </source>
</reference>
<accession>A0ABW3L8U7</accession>
<evidence type="ECO:0000313" key="2">
    <source>
        <dbReference type="EMBL" id="MFD1030784.1"/>
    </source>
</evidence>
<dbReference type="Proteomes" id="UP001597109">
    <property type="component" value="Unassembled WGS sequence"/>
</dbReference>
<comment type="caution">
    <text evidence="2">The sequence shown here is derived from an EMBL/GenBank/DDBJ whole genome shotgun (WGS) entry which is preliminary data.</text>
</comment>
<dbReference type="SUPFAM" id="SSF48452">
    <property type="entry name" value="TPR-like"/>
    <property type="match status" value="2"/>
</dbReference>
<evidence type="ECO:0000256" key="1">
    <source>
        <dbReference type="PROSITE-ProRule" id="PRU00339"/>
    </source>
</evidence>
<name>A0ABW3L8U7_9BACL</name>
<evidence type="ECO:0000313" key="3">
    <source>
        <dbReference type="Proteomes" id="UP001597109"/>
    </source>
</evidence>
<dbReference type="Pfam" id="PF13432">
    <property type="entry name" value="TPR_16"/>
    <property type="match status" value="1"/>
</dbReference>
<feature type="repeat" description="TPR" evidence="1">
    <location>
        <begin position="68"/>
        <end position="101"/>
    </location>
</feature>
<keyword evidence="3" id="KW-1185">Reference proteome</keyword>
<organism evidence="2 3">
    <name type="scientific">Metaplanococcus flavidus</name>
    <dbReference type="NCBI Taxonomy" id="569883"/>
    <lineage>
        <taxon>Bacteria</taxon>
        <taxon>Bacillati</taxon>
        <taxon>Bacillota</taxon>
        <taxon>Bacilli</taxon>
        <taxon>Bacillales</taxon>
        <taxon>Caryophanaceae</taxon>
        <taxon>Metaplanococcus</taxon>
    </lineage>
</organism>
<dbReference type="Gene3D" id="1.25.40.10">
    <property type="entry name" value="Tetratricopeptide repeat domain"/>
    <property type="match status" value="1"/>
</dbReference>
<dbReference type="PROSITE" id="PS50005">
    <property type="entry name" value="TPR"/>
    <property type="match status" value="1"/>
</dbReference>
<dbReference type="RefSeq" id="WP_144836763.1">
    <property type="nucleotide sequence ID" value="NZ_JBHTKI010000008.1"/>
</dbReference>
<dbReference type="InterPro" id="IPR011990">
    <property type="entry name" value="TPR-like_helical_dom_sf"/>
</dbReference>
<keyword evidence="1" id="KW-0802">TPR repeat</keyword>